<proteinExistence type="predicted"/>
<dbReference type="InterPro" id="IPR036909">
    <property type="entry name" value="Cyt_c-like_dom_sf"/>
</dbReference>
<organism evidence="7 8">
    <name type="scientific">Xanthocytophaga flava</name>
    <dbReference type="NCBI Taxonomy" id="3048013"/>
    <lineage>
        <taxon>Bacteria</taxon>
        <taxon>Pseudomonadati</taxon>
        <taxon>Bacteroidota</taxon>
        <taxon>Cytophagia</taxon>
        <taxon>Cytophagales</taxon>
        <taxon>Rhodocytophagaceae</taxon>
        <taxon>Xanthocytophaga</taxon>
    </lineage>
</organism>
<protein>
    <submittedName>
        <fullName evidence="7">C-type cytochrome</fullName>
    </submittedName>
</protein>
<comment type="caution">
    <text evidence="7">The sequence shown here is derived from an EMBL/GenBank/DDBJ whole genome shotgun (WGS) entry which is preliminary data.</text>
</comment>
<keyword evidence="3 4" id="KW-0408">Iron</keyword>
<dbReference type="GO" id="GO:0009055">
    <property type="term" value="F:electron transfer activity"/>
    <property type="evidence" value="ECO:0007669"/>
    <property type="project" value="InterPro"/>
</dbReference>
<dbReference type="PROSITE" id="PS51257">
    <property type="entry name" value="PROKAR_LIPOPROTEIN"/>
    <property type="match status" value="1"/>
</dbReference>
<dbReference type="PANTHER" id="PTHR33546:SF1">
    <property type="entry name" value="LARGE, MULTIFUNCTIONAL SECRETED PROTEIN"/>
    <property type="match status" value="1"/>
</dbReference>
<feature type="signal peptide" evidence="5">
    <location>
        <begin position="1"/>
        <end position="24"/>
    </location>
</feature>
<feature type="chain" id="PRO_5042058094" evidence="5">
    <location>
        <begin position="25"/>
        <end position="903"/>
    </location>
</feature>
<name>A0AAE3U7D5_9BACT</name>
<dbReference type="Proteomes" id="UP001241110">
    <property type="component" value="Unassembled WGS sequence"/>
</dbReference>
<keyword evidence="1 4" id="KW-0349">Heme</keyword>
<evidence type="ECO:0000256" key="5">
    <source>
        <dbReference type="SAM" id="SignalP"/>
    </source>
</evidence>
<dbReference type="PROSITE" id="PS51007">
    <property type="entry name" value="CYTC"/>
    <property type="match status" value="1"/>
</dbReference>
<evidence type="ECO:0000256" key="4">
    <source>
        <dbReference type="PROSITE-ProRule" id="PRU00433"/>
    </source>
</evidence>
<reference evidence="7" key="1">
    <citation type="submission" date="2023-05" db="EMBL/GenBank/DDBJ databases">
        <authorList>
            <person name="Zhang X."/>
        </authorList>
    </citation>
    <scope>NUCLEOTIDE SEQUENCE</scope>
    <source>
        <strain evidence="7">YF14B1</strain>
    </source>
</reference>
<dbReference type="AlphaFoldDB" id="A0AAE3U7D5"/>
<dbReference type="Gene3D" id="2.120.10.30">
    <property type="entry name" value="TolB, C-terminal domain"/>
    <property type="match status" value="1"/>
</dbReference>
<dbReference type="SUPFAM" id="SSF46626">
    <property type="entry name" value="Cytochrome c"/>
    <property type="match status" value="1"/>
</dbReference>
<dbReference type="GO" id="GO:0020037">
    <property type="term" value="F:heme binding"/>
    <property type="evidence" value="ECO:0007669"/>
    <property type="project" value="InterPro"/>
</dbReference>
<accession>A0AAE3U7D5</accession>
<evidence type="ECO:0000313" key="8">
    <source>
        <dbReference type="Proteomes" id="UP001241110"/>
    </source>
</evidence>
<keyword evidence="2 4" id="KW-0479">Metal-binding</keyword>
<dbReference type="PANTHER" id="PTHR33546">
    <property type="entry name" value="LARGE, MULTIFUNCTIONAL SECRETED PROTEIN-RELATED"/>
    <property type="match status" value="1"/>
</dbReference>
<evidence type="ECO:0000256" key="2">
    <source>
        <dbReference type="ARBA" id="ARBA00022723"/>
    </source>
</evidence>
<dbReference type="RefSeq" id="WP_313982190.1">
    <property type="nucleotide sequence ID" value="NZ_JASJOS010000009.1"/>
</dbReference>
<dbReference type="InterPro" id="IPR011041">
    <property type="entry name" value="Quinoprot_gluc/sorb_DH_b-prop"/>
</dbReference>
<dbReference type="InterPro" id="IPR013427">
    <property type="entry name" value="Haem-bd_dom_put"/>
</dbReference>
<dbReference type="EMBL" id="JASJOS010000009">
    <property type="protein sequence ID" value="MDJ1482819.1"/>
    <property type="molecule type" value="Genomic_DNA"/>
</dbReference>
<gene>
    <name evidence="7" type="ORF">QNI16_20125</name>
</gene>
<dbReference type="GO" id="GO:0046872">
    <property type="term" value="F:metal ion binding"/>
    <property type="evidence" value="ECO:0007669"/>
    <property type="project" value="UniProtKB-KW"/>
</dbReference>
<feature type="domain" description="Cytochrome c" evidence="6">
    <location>
        <begin position="748"/>
        <end position="886"/>
    </location>
</feature>
<evidence type="ECO:0000256" key="1">
    <source>
        <dbReference type="ARBA" id="ARBA00022617"/>
    </source>
</evidence>
<evidence type="ECO:0000256" key="3">
    <source>
        <dbReference type="ARBA" id="ARBA00023004"/>
    </source>
</evidence>
<dbReference type="SUPFAM" id="SSF50952">
    <property type="entry name" value="Soluble quinoprotein glucose dehydrogenase"/>
    <property type="match status" value="1"/>
</dbReference>
<sequence length="903" mass="100797">MFRNYLSLKLLSIALMALMTTACSGDKDTKESDLKQVSTGNPKLDKLKLPDGFRAEHLYSPSENKQGSWVSMTFDSKGRMIASDQYGSLYRLQLPPVGDTAQPKVEKLIIGNQPDTIVSMGYAQGLLYAFNSLFVMVNSRGTASDENKEFDKLSGLYRLEDTDGNDQFDKITLMKQLNGDGEHGPHSIKLSPDGKSLYIVAGNYTNVPEMDAYRLPRNWQEDNIFPLIKDPRGHANDRMAPGGWIAKVDPVTNRWELISAGFRNTYDIAFDDRGELFAYDSDMEWDFGMPWYRPTRILHVTSGSEFGWRTGNSVWSPMYPDNLPAILNIGQGSPTSLEYGRKSHFPEVYQKSLFAFDWSFGIIYAISIEPNGATYNAKGEEFVSGSPLPLTDGVFGPDGSLYFLTGGRRLDSDLYRISYTDAKNKPADNTVVAELNEDTRLRRSLEQQYHGKPQPGAVEAAWPNLKHKDRYIRYAARIAIEHQPVSEWQQRALNETDAQTVIESMIALARQGKKDTKTAVLEALIRIDYSKLSEQQQVDLLRAFELVFARMGKPEGKIKEEVVNYLNPHYPAQTNTVNRSLSKVLVYIEAPGAVEKTLALLEKAKDDASEKTVSNSSDLILRNPQYGLDIAGMLAKVPPAQQTYLATVLSTAKTGWTPELYEKYFAWFKKAFGYKGGMSYIGFINKARESALANVPKNKFDHYNKLSGGDLVTQSGNELATLISPKGPGRDWSVEEAKAVIDSGLINRNFENGKNMFAAVLCQSCHAMRGEGGTIGPDLTQLGTRFSTDDMLEHIIDPNKEVSDQYASTVYTLKDGSSVLGRQTNENKTTFFISQNPFAPDVIREIPKKDVVSVKIARSSIMMPGLINRLNPEELKDLLAFLMAGGNKESPVYTKNNQTAQRK</sequence>
<dbReference type="NCBIfam" id="TIGR02603">
    <property type="entry name" value="CxxCH_TIGR02603"/>
    <property type="match status" value="1"/>
</dbReference>
<dbReference type="Gene3D" id="1.10.760.10">
    <property type="entry name" value="Cytochrome c-like domain"/>
    <property type="match status" value="1"/>
</dbReference>
<keyword evidence="5" id="KW-0732">Signal</keyword>
<evidence type="ECO:0000313" key="7">
    <source>
        <dbReference type="EMBL" id="MDJ1482819.1"/>
    </source>
</evidence>
<dbReference type="InterPro" id="IPR011042">
    <property type="entry name" value="6-blade_b-propeller_TolB-like"/>
</dbReference>
<dbReference type="InterPro" id="IPR009056">
    <property type="entry name" value="Cyt_c-like_dom"/>
</dbReference>
<evidence type="ECO:0000259" key="6">
    <source>
        <dbReference type="PROSITE" id="PS51007"/>
    </source>
</evidence>